<dbReference type="Pfam" id="PF01261">
    <property type="entry name" value="AP_endonuc_2"/>
    <property type="match status" value="1"/>
</dbReference>
<reference evidence="3 4" key="1">
    <citation type="submission" date="2019-06" db="EMBL/GenBank/DDBJ databases">
        <title>Sequencing the genomes of 1000 actinobacteria strains.</title>
        <authorList>
            <person name="Klenk H.-P."/>
        </authorList>
    </citation>
    <scope>NUCLEOTIDE SEQUENCE [LARGE SCALE GENOMIC DNA]</scope>
    <source>
        <strain evidence="3 4">DSM 18607</strain>
    </source>
</reference>
<evidence type="ECO:0000313" key="4">
    <source>
        <dbReference type="Proteomes" id="UP000317893"/>
    </source>
</evidence>
<dbReference type="PANTHER" id="PTHR12110">
    <property type="entry name" value="HYDROXYPYRUVATE ISOMERASE"/>
    <property type="match status" value="1"/>
</dbReference>
<feature type="domain" description="Xylose isomerase-like TIM barrel" evidence="2">
    <location>
        <begin position="28"/>
        <end position="271"/>
    </location>
</feature>
<keyword evidence="4" id="KW-1185">Reference proteome</keyword>
<dbReference type="OrthoDB" id="104997at2"/>
<evidence type="ECO:0000256" key="1">
    <source>
        <dbReference type="ARBA" id="ARBA00023277"/>
    </source>
</evidence>
<organism evidence="3 4">
    <name type="scientific">Lapillicoccus jejuensis</name>
    <dbReference type="NCBI Taxonomy" id="402171"/>
    <lineage>
        <taxon>Bacteria</taxon>
        <taxon>Bacillati</taxon>
        <taxon>Actinomycetota</taxon>
        <taxon>Actinomycetes</taxon>
        <taxon>Micrococcales</taxon>
        <taxon>Intrasporangiaceae</taxon>
        <taxon>Lapillicoccus</taxon>
    </lineage>
</organism>
<name>A0A542E573_9MICO</name>
<accession>A0A542E573</accession>
<protein>
    <submittedName>
        <fullName evidence="3">Inosose dehydratase</fullName>
    </submittedName>
</protein>
<comment type="caution">
    <text evidence="3">The sequence shown here is derived from an EMBL/GenBank/DDBJ whole genome shotgun (WGS) entry which is preliminary data.</text>
</comment>
<keyword evidence="1" id="KW-0119">Carbohydrate metabolism</keyword>
<dbReference type="Proteomes" id="UP000317893">
    <property type="component" value="Unassembled WGS sequence"/>
</dbReference>
<dbReference type="AlphaFoldDB" id="A0A542E573"/>
<dbReference type="InterPro" id="IPR013022">
    <property type="entry name" value="Xyl_isomerase-like_TIM-brl"/>
</dbReference>
<evidence type="ECO:0000313" key="3">
    <source>
        <dbReference type="EMBL" id="TQJ10492.1"/>
    </source>
</evidence>
<dbReference type="RefSeq" id="WP_141849710.1">
    <property type="nucleotide sequence ID" value="NZ_BAAAPR010000012.1"/>
</dbReference>
<dbReference type="EMBL" id="VFMN01000001">
    <property type="protein sequence ID" value="TQJ10492.1"/>
    <property type="molecule type" value="Genomic_DNA"/>
</dbReference>
<dbReference type="InterPro" id="IPR050312">
    <property type="entry name" value="IolE/XylAMocC-like"/>
</dbReference>
<gene>
    <name evidence="3" type="ORF">FB458_3616</name>
</gene>
<dbReference type="Gene3D" id="3.20.20.150">
    <property type="entry name" value="Divalent-metal-dependent TIM barrel enzymes"/>
    <property type="match status" value="1"/>
</dbReference>
<evidence type="ECO:0000259" key="2">
    <source>
        <dbReference type="Pfam" id="PF01261"/>
    </source>
</evidence>
<dbReference type="SUPFAM" id="SSF51658">
    <property type="entry name" value="Xylose isomerase-like"/>
    <property type="match status" value="1"/>
</dbReference>
<sequence>MSGRRLAVNPISYWLKGGKTVATLGAAFDELSAIGYTAVKADVPTDLDAASYVGWLAGYGLEPALSLFPGSWADASRHAEVARAAGEYAAQQASLGMTVCMVSTTEPRDHARQVHPAVGADFDAGRLATVVDGIGATCEAMRAEGVLAALHPHVGGWVETEEEVRAVLDGVGPDLLAFGPDTGHLAWAGADVVGVLRDHSSRIVGCHLKDVFAEGVERARREDLSYQDATLPGSLWAEPGTGSVDLDACVAAFPPDYDGDFMIEVDVPSVPDRECHEIAHRWAVEHLPLGEVAHR</sequence>
<dbReference type="InterPro" id="IPR036237">
    <property type="entry name" value="Xyl_isomerase-like_sf"/>
</dbReference>
<proteinExistence type="predicted"/>